<dbReference type="InterPro" id="IPR011766">
    <property type="entry name" value="TPP_enzyme_TPP-bd"/>
</dbReference>
<dbReference type="InterPro" id="IPR002880">
    <property type="entry name" value="Pyrv_Fd/Flavodoxin_OxRdtase_N"/>
</dbReference>
<evidence type="ECO:0000256" key="5">
    <source>
        <dbReference type="ARBA" id="ARBA00023004"/>
    </source>
</evidence>
<evidence type="ECO:0000259" key="10">
    <source>
        <dbReference type="Pfam" id="PF20169"/>
    </source>
</evidence>
<dbReference type="GO" id="GO:0030976">
    <property type="term" value="F:thiamine pyrophosphate binding"/>
    <property type="evidence" value="ECO:0007669"/>
    <property type="project" value="InterPro"/>
</dbReference>
<keyword evidence="2" id="KW-0479">Metal-binding</keyword>
<keyword evidence="6" id="KW-0411">Iron-sulfur</keyword>
<feature type="domain" description="Thiamine pyrophosphate enzyme TPP-binding" evidence="9">
    <location>
        <begin position="465"/>
        <end position="559"/>
    </location>
</feature>
<evidence type="ECO:0000313" key="12">
    <source>
        <dbReference type="Proteomes" id="UP000427071"/>
    </source>
</evidence>
<dbReference type="PANTHER" id="PTHR48084:SF3">
    <property type="entry name" value="SUBUNIT OF PYRUVATE:FLAVODOXIN OXIDOREDUCTASE"/>
    <property type="match status" value="1"/>
</dbReference>
<keyword evidence="5" id="KW-0408">Iron</keyword>
<proteinExistence type="predicted"/>
<accession>A0A6B8VPB6</accession>
<dbReference type="GO" id="GO:0000287">
    <property type="term" value="F:magnesium ion binding"/>
    <property type="evidence" value="ECO:0007669"/>
    <property type="project" value="UniProtKB-ARBA"/>
</dbReference>
<dbReference type="InterPro" id="IPR029061">
    <property type="entry name" value="THDP-binding"/>
</dbReference>
<reference evidence="12" key="1">
    <citation type="submission" date="2019-11" db="EMBL/GenBank/DDBJ databases">
        <title>Complete genome sequence of Corynebacterium kalinowskii 1959, a novel Corynebacterium species isolated from soil of a small paddock in Vilsendorf, Germany.</title>
        <authorList>
            <person name="Schaffert L."/>
            <person name="Ruwe M."/>
            <person name="Milse J."/>
            <person name="Hanuschka K."/>
            <person name="Ortseifen V."/>
            <person name="Droste J."/>
            <person name="Brandt D."/>
            <person name="Schlueter L."/>
            <person name="Kutter Y."/>
            <person name="Vinke S."/>
            <person name="Viehoefer P."/>
            <person name="Jacob L."/>
            <person name="Luebke N.-C."/>
            <person name="Schulte-Berndt E."/>
            <person name="Hain C."/>
            <person name="Linder M."/>
            <person name="Schmidt P."/>
            <person name="Wollenschlaeger L."/>
            <person name="Luttermann T."/>
            <person name="Thieme E."/>
            <person name="Hassa J."/>
            <person name="Haak M."/>
            <person name="Wittchen M."/>
            <person name="Mentz A."/>
            <person name="Persicke M."/>
            <person name="Busche T."/>
            <person name="Ruckert C."/>
        </authorList>
    </citation>
    <scope>NUCLEOTIDE SEQUENCE [LARGE SCALE GENOMIC DNA]</scope>
    <source>
        <strain evidence="12">1959</strain>
    </source>
</reference>
<dbReference type="GO" id="GO:0016625">
    <property type="term" value="F:oxidoreductase activity, acting on the aldehyde or oxo group of donors, iron-sulfur protein as acceptor"/>
    <property type="evidence" value="ECO:0007669"/>
    <property type="project" value="UniProtKB-ARBA"/>
</dbReference>
<dbReference type="NCBIfam" id="NF009588">
    <property type="entry name" value="PRK13029.1"/>
    <property type="match status" value="1"/>
</dbReference>
<dbReference type="RefSeq" id="WP_156193562.1">
    <property type="nucleotide sequence ID" value="NZ_CP046452.1"/>
</dbReference>
<sequence>MTSVIDPSRPSKSQKSSTSPGNQTSSFSLEDRYTKEQGTILLGGIQALARMVRDRAALDQRLGLNTASFISGYEGSPLAGYDLELAGKAKKFLDPYNVKHQPALNEEIGATSVMGSQIAQLKAGIDGVVGYWYGKAPGLDRASDALRHANMIGTNKNGGAVAIVGDDPGAKSSTVPCASEMELADMYMPILYPADSQDILDLGIHAALMSRTSGLWTSLKISAHVADGSSTVNLTPLNPNFGDLGESPHVPSGHLLGKNLLDLERSQLDVRMPRAVEYARINGLNKITTMTGDDRIGIVAAGKTYLDVCSALQRMGLTEEDLNRRGIRLMKLGMVYPMEREALYRFIDGLDEVIVVEEKRDFIETMIREILYDYPHTPNVRGKTNEDGSVLFSRFGELDIDSVTKGLAHRLGKVHHVEAAEKWLDRPQPRTKISLPIATRTPYFCSGCPHNSSTKVAENSLVGAGIGCHAMVLLQPESQVGNVVGVTQMGGEGAQWIGMSPFVEQTHFVQNLGDGTFDHSGSLAVRAAVASGVNITYKLLFNGTVAMTGGQDPVGGKNLRETLEVLKAEKVARIVVTTDDVRTTRKQVPKGIEVRHRNEMIDIQKELAEVPGVTVLVHDQHCAAEKRRKRKRGQFETPDQRIMINERICEGCGDCGDKSNCLSVHPVDTEFGRKTRIDQSTCNLDFSCLEGDCPSFMAISGISKVKSLTAPALSGADLPDPEFAQVTDSYGIRITGIGGTGVVTVSAVLATAALIDGLTARTVDMTGLAQKGGAVVSDVKLSAGTVNQAAKIGTGEADLYLCADGLVGADSNHLKVASPSRSVAVLSTAKVPTGEMVKDVKVGYPALDDISSRIAAASKRLVQLNPVGLTEELFGDSATANIFLVGAAFQTGALPISAAAIEEAITLNGVAVERNLQAFRRGRQAVAYPEALQKTLDSMRPEEKPQLTHTLDDIVRLRVLELHEYQNSDYAHSYVALVDEVRLAEQAAGHGTTKLSEAVARHLYKLMAYKDEYEVARLATDPVVYSDVEADFGPDARVAIKLHPPVLRALGMNKKISLGPWAKPVLRGLAAGKRLRGTPLDLFGMTEERRIERELIAEYRSFVEQLVANMYSDVTLSWLEEATRVAALPDMVRGFGELKLRNVATYREEFEAGRKKLFG</sequence>
<dbReference type="GO" id="GO:0045333">
    <property type="term" value="P:cellular respiration"/>
    <property type="evidence" value="ECO:0007669"/>
    <property type="project" value="UniProtKB-ARBA"/>
</dbReference>
<dbReference type="InterPro" id="IPR002869">
    <property type="entry name" value="Pyrv_flavodox_OxRed_cen"/>
</dbReference>
<evidence type="ECO:0000259" key="9">
    <source>
        <dbReference type="Pfam" id="PF02775"/>
    </source>
</evidence>
<gene>
    <name evidence="11" type="ORF">CKALI_12080</name>
</gene>
<dbReference type="InterPro" id="IPR046667">
    <property type="entry name" value="DUF6537"/>
</dbReference>
<dbReference type="Pfam" id="PF01558">
    <property type="entry name" value="POR"/>
    <property type="match status" value="1"/>
</dbReference>
<evidence type="ECO:0000256" key="1">
    <source>
        <dbReference type="ARBA" id="ARBA00022448"/>
    </source>
</evidence>
<dbReference type="PANTHER" id="PTHR48084">
    <property type="entry name" value="2-OXOGLUTARATE OXIDOREDUCTASE SUBUNIT KORB-RELATED"/>
    <property type="match status" value="1"/>
</dbReference>
<dbReference type="EMBL" id="CP046452">
    <property type="protein sequence ID" value="QGU03254.1"/>
    <property type="molecule type" value="Genomic_DNA"/>
</dbReference>
<protein>
    <submittedName>
        <fullName evidence="11">2-oxoacid ferredoxin oxidoreductase</fullName>
    </submittedName>
</protein>
<dbReference type="AlphaFoldDB" id="A0A6B8VPB6"/>
<evidence type="ECO:0000256" key="2">
    <source>
        <dbReference type="ARBA" id="ARBA00022485"/>
    </source>
</evidence>
<evidence type="ECO:0000256" key="7">
    <source>
        <dbReference type="SAM" id="MobiDB-lite"/>
    </source>
</evidence>
<feature type="domain" description="DUF6537" evidence="10">
    <location>
        <begin position="951"/>
        <end position="1150"/>
    </location>
</feature>
<dbReference type="NCBIfam" id="NF009589">
    <property type="entry name" value="PRK13030.1"/>
    <property type="match status" value="1"/>
</dbReference>
<dbReference type="SUPFAM" id="SSF52922">
    <property type="entry name" value="TK C-terminal domain-like"/>
    <property type="match status" value="1"/>
</dbReference>
<dbReference type="Proteomes" id="UP000427071">
    <property type="component" value="Chromosome"/>
</dbReference>
<dbReference type="Pfam" id="PF02775">
    <property type="entry name" value="TPP_enzyme_C"/>
    <property type="match status" value="1"/>
</dbReference>
<dbReference type="GO" id="GO:0051539">
    <property type="term" value="F:4 iron, 4 sulfur cluster binding"/>
    <property type="evidence" value="ECO:0007669"/>
    <property type="project" value="UniProtKB-KW"/>
</dbReference>
<keyword evidence="4" id="KW-0560">Oxidoreductase</keyword>
<evidence type="ECO:0000313" key="11">
    <source>
        <dbReference type="EMBL" id="QGU03254.1"/>
    </source>
</evidence>
<keyword evidence="3" id="KW-0249">Electron transport</keyword>
<organism evidence="11 12">
    <name type="scientific">Corynebacterium kalinowskii</name>
    <dbReference type="NCBI Taxonomy" id="2675216"/>
    <lineage>
        <taxon>Bacteria</taxon>
        <taxon>Bacillati</taxon>
        <taxon>Actinomycetota</taxon>
        <taxon>Actinomycetes</taxon>
        <taxon>Mycobacteriales</taxon>
        <taxon>Corynebacteriaceae</taxon>
        <taxon>Corynebacterium</taxon>
    </lineage>
</organism>
<keyword evidence="2" id="KW-0004">4Fe-4S</keyword>
<keyword evidence="12" id="KW-1185">Reference proteome</keyword>
<dbReference type="SUPFAM" id="SSF52518">
    <property type="entry name" value="Thiamin diphosphate-binding fold (THDP-binding)"/>
    <property type="match status" value="2"/>
</dbReference>
<evidence type="ECO:0000256" key="4">
    <source>
        <dbReference type="ARBA" id="ARBA00023002"/>
    </source>
</evidence>
<dbReference type="SUPFAM" id="SSF53323">
    <property type="entry name" value="Pyruvate-ferredoxin oxidoreductase, PFOR, domain III"/>
    <property type="match status" value="1"/>
</dbReference>
<evidence type="ECO:0000259" key="8">
    <source>
        <dbReference type="Pfam" id="PF01558"/>
    </source>
</evidence>
<keyword evidence="1" id="KW-0813">Transport</keyword>
<feature type="region of interest" description="Disordered" evidence="7">
    <location>
        <begin position="1"/>
        <end position="30"/>
    </location>
</feature>
<dbReference type="InterPro" id="IPR009014">
    <property type="entry name" value="Transketo_C/PFOR_II"/>
</dbReference>
<dbReference type="Pfam" id="PF20169">
    <property type="entry name" value="DUF6537"/>
    <property type="match status" value="1"/>
</dbReference>
<dbReference type="Gene3D" id="3.40.920.10">
    <property type="entry name" value="Pyruvate-ferredoxin oxidoreductase, PFOR, domain III"/>
    <property type="match status" value="1"/>
</dbReference>
<dbReference type="InterPro" id="IPR019752">
    <property type="entry name" value="Pyrv/ketoisovalerate_OxRed_cat"/>
</dbReference>
<evidence type="ECO:0000256" key="3">
    <source>
        <dbReference type="ARBA" id="ARBA00022982"/>
    </source>
</evidence>
<dbReference type="CDD" id="cd07034">
    <property type="entry name" value="TPP_PYR_PFOR_IOR-alpha_like"/>
    <property type="match status" value="1"/>
</dbReference>
<dbReference type="InterPro" id="IPR051457">
    <property type="entry name" value="2-oxoacid:Fd_oxidoreductase"/>
</dbReference>
<dbReference type="CDD" id="cd02008">
    <property type="entry name" value="TPP_IOR_alpha"/>
    <property type="match status" value="1"/>
</dbReference>
<dbReference type="Gene3D" id="3.40.50.970">
    <property type="match status" value="1"/>
</dbReference>
<feature type="domain" description="Pyruvate/ketoisovalerate oxidoreductase catalytic" evidence="8">
    <location>
        <begin position="738"/>
        <end position="924"/>
    </location>
</feature>
<feature type="compositionally biased region" description="Low complexity" evidence="7">
    <location>
        <begin position="7"/>
        <end position="20"/>
    </location>
</feature>
<name>A0A6B8VPB6_9CORY</name>
<evidence type="ECO:0000256" key="6">
    <source>
        <dbReference type="ARBA" id="ARBA00023014"/>
    </source>
</evidence>
<dbReference type="KEGG" id="ckw:CKALI_12080"/>